<sequence length="337" mass="36889">MSTLATTRVPDVSIVIAAYNAADTIERAIDSALAQINVTVEVIVADDCSSDQTRERVLSINDPRVQLIALDKNKGPGGARNAAIAAAKGRWIAVLDSDDVFKPMRLFQMLERAKETDAQIVVDNLDVIDLDNNGRTMFLEEALAQRAQIDLASFIRSNILFRAEHNFGYMKPVFERDFLCSKGLQFDESLRIGEDYLLLASALAEGGRCAIVPTAGYVYYVRAGSISRVLHLHHVDAMLAADSGFLQRYPLQGSALAAQKKRTASLHEAHAFISLINSLKARSISGALKAALTNPRALRHLRMPIMMRVKRLLKGRTRTKTSASLTPGGTHAPLHKG</sequence>
<dbReference type="STRING" id="1867956.BJF95_19110"/>
<feature type="domain" description="Glycosyltransferase 2-like" evidence="2">
    <location>
        <begin position="13"/>
        <end position="176"/>
    </location>
</feature>
<comment type="caution">
    <text evidence="3">The sequence shown here is derived from an EMBL/GenBank/DDBJ whole genome shotgun (WGS) entry which is preliminary data.</text>
</comment>
<dbReference type="SUPFAM" id="SSF53448">
    <property type="entry name" value="Nucleotide-diphospho-sugar transferases"/>
    <property type="match status" value="1"/>
</dbReference>
<dbReference type="CDD" id="cd00761">
    <property type="entry name" value="Glyco_tranf_GTA_type"/>
    <property type="match status" value="1"/>
</dbReference>
<evidence type="ECO:0000256" key="1">
    <source>
        <dbReference type="SAM" id="MobiDB-lite"/>
    </source>
</evidence>
<dbReference type="Pfam" id="PF00535">
    <property type="entry name" value="Glycos_transf_2"/>
    <property type="match status" value="1"/>
</dbReference>
<dbReference type="Gene3D" id="3.90.550.10">
    <property type="entry name" value="Spore Coat Polysaccharide Biosynthesis Protein SpsA, Chain A"/>
    <property type="match status" value="1"/>
</dbReference>
<evidence type="ECO:0000313" key="3">
    <source>
        <dbReference type="EMBL" id="OLP45405.1"/>
    </source>
</evidence>
<dbReference type="InterPro" id="IPR050834">
    <property type="entry name" value="Glycosyltransf_2"/>
</dbReference>
<dbReference type="GO" id="GO:0016740">
    <property type="term" value="F:transferase activity"/>
    <property type="evidence" value="ECO:0007669"/>
    <property type="project" value="UniProtKB-KW"/>
</dbReference>
<dbReference type="OrthoDB" id="5291101at2"/>
<evidence type="ECO:0000313" key="4">
    <source>
        <dbReference type="Proteomes" id="UP000186894"/>
    </source>
</evidence>
<feature type="region of interest" description="Disordered" evidence="1">
    <location>
        <begin position="316"/>
        <end position="337"/>
    </location>
</feature>
<evidence type="ECO:0000259" key="2">
    <source>
        <dbReference type="Pfam" id="PF00535"/>
    </source>
</evidence>
<keyword evidence="3" id="KW-0808">Transferase</keyword>
<dbReference type="RefSeq" id="WP_075639315.1">
    <property type="nucleotide sequence ID" value="NZ_MKIM01000025.1"/>
</dbReference>
<dbReference type="InterPro" id="IPR001173">
    <property type="entry name" value="Glyco_trans_2-like"/>
</dbReference>
<keyword evidence="4" id="KW-1185">Reference proteome</keyword>
<name>A0A1Q8ZTK1_9HYPH</name>
<dbReference type="PANTHER" id="PTHR43685:SF2">
    <property type="entry name" value="GLYCOSYLTRANSFERASE 2-LIKE DOMAIN-CONTAINING PROTEIN"/>
    <property type="match status" value="1"/>
</dbReference>
<dbReference type="InterPro" id="IPR029044">
    <property type="entry name" value="Nucleotide-diphossugar_trans"/>
</dbReference>
<dbReference type="Proteomes" id="UP000186894">
    <property type="component" value="Unassembled WGS sequence"/>
</dbReference>
<organism evidence="3 4">
    <name type="scientific">Rhizobium oryziradicis</name>
    <dbReference type="NCBI Taxonomy" id="1867956"/>
    <lineage>
        <taxon>Bacteria</taxon>
        <taxon>Pseudomonadati</taxon>
        <taxon>Pseudomonadota</taxon>
        <taxon>Alphaproteobacteria</taxon>
        <taxon>Hyphomicrobiales</taxon>
        <taxon>Rhizobiaceae</taxon>
        <taxon>Rhizobium/Agrobacterium group</taxon>
        <taxon>Rhizobium</taxon>
    </lineage>
</organism>
<protein>
    <submittedName>
        <fullName evidence="3">Glycosyl transferase</fullName>
    </submittedName>
</protein>
<proteinExistence type="predicted"/>
<dbReference type="EMBL" id="MKIM01000025">
    <property type="protein sequence ID" value="OLP45405.1"/>
    <property type="molecule type" value="Genomic_DNA"/>
</dbReference>
<dbReference type="AlphaFoldDB" id="A0A1Q8ZTK1"/>
<gene>
    <name evidence="3" type="ORF">BJF95_19110</name>
</gene>
<accession>A0A1Q8ZTK1</accession>
<reference evidence="3 4" key="1">
    <citation type="submission" date="2016-09" db="EMBL/GenBank/DDBJ databases">
        <title>Rhizobium oryziradicis sp. nov., isolated from the root of rice.</title>
        <authorList>
            <person name="Zhao J."/>
            <person name="Zhang X."/>
        </authorList>
    </citation>
    <scope>NUCLEOTIDE SEQUENCE [LARGE SCALE GENOMIC DNA]</scope>
    <source>
        <strain evidence="3 4">N19</strain>
    </source>
</reference>
<dbReference type="PANTHER" id="PTHR43685">
    <property type="entry name" value="GLYCOSYLTRANSFERASE"/>
    <property type="match status" value="1"/>
</dbReference>